<reference evidence="12 13" key="2">
    <citation type="journal article" date="2011" name="Stand. Genomic Sci.">
        <title>Complete genome sequence of the extremely halophilic Halanaerobium praevalens type strain (GSL).</title>
        <authorList>
            <person name="Ivanova N."/>
            <person name="Sikorski J."/>
            <person name="Chertkov O."/>
            <person name="Nolan M."/>
            <person name="Lucas S."/>
            <person name="Hammon N."/>
            <person name="Deshpande S."/>
            <person name="Cheng J.F."/>
            <person name="Tapia R."/>
            <person name="Han C."/>
            <person name="Goodwin L."/>
            <person name="Pitluck S."/>
            <person name="Huntemann M."/>
            <person name="Liolios K."/>
            <person name="Pagani I."/>
            <person name="Mavromatis K."/>
            <person name="Ovchinikova G."/>
            <person name="Pati A."/>
            <person name="Chen A."/>
            <person name="Palaniappan K."/>
            <person name="Land M."/>
            <person name="Hauser L."/>
            <person name="Brambilla E.M."/>
            <person name="Kannan K.P."/>
            <person name="Rohde M."/>
            <person name="Tindall B.J."/>
            <person name="Goker M."/>
            <person name="Detter J.C."/>
            <person name="Woyke T."/>
            <person name="Bristow J."/>
            <person name="Eisen J.A."/>
            <person name="Markowitz V."/>
            <person name="Hugenholtz P."/>
            <person name="Kyrpides N.C."/>
            <person name="Klenk H.P."/>
            <person name="Lapidus A."/>
        </authorList>
    </citation>
    <scope>NUCLEOTIDE SEQUENCE [LARGE SCALE GENOMIC DNA]</scope>
    <source>
        <strain evidence="13">ATCC 33744 / DSM 2228 / GSL</strain>
    </source>
</reference>
<feature type="domain" description="RecF/RecN/SMC N-terminal" evidence="11">
    <location>
        <begin position="2"/>
        <end position="514"/>
    </location>
</feature>
<feature type="coiled-coil region" evidence="10">
    <location>
        <begin position="155"/>
        <end position="182"/>
    </location>
</feature>
<dbReference type="PIRSF" id="PIRSF003128">
    <property type="entry name" value="RecN"/>
    <property type="match status" value="1"/>
</dbReference>
<keyword evidence="10" id="KW-0175">Coiled coil</keyword>
<sequence length="558" mass="63198">MLSDLQVKNFALINKVNINFKQGLNILSGETGAGKSIIIGALDLLLGARANTDVIRSGKKSAYISAFFQPNELPIINGILTEAGIEKEENGVLIAREIRENGRNRTLINGQLATLKIVKKISRYLIDIHGQHEHQLLLDQGSHLIILDAFIGGEIKTLKSEIRDLYQKLTKIRNELSEIEIDDSERVRELDIINFQIDEIEEAALVKGEYQKLKEEYNSLAHGEEIYNIAVELLNVLSGDDYSEKGIIDRLAILKKKFSTVEEYNQNLKDLNKKFADIYYILEDFIFDLRDFETNFDYDEERISIISDRLDLINTLLRKYGENVETILLYLDELYQKRDKLENAEAKISDLNTKKEKLKNEILTKAKKLSQIRKEHAQDLEKKLKAELKDLAMEDVRFRVDFKAKEISPTGIDQIEFLISPNRGEELKSLAKIASGGELSRIMLSLKTITAALDQVDTLVFDEVDSGVGGKTAAKMAAKLTQISKSRQIICITHLPQLASAANHHFLIKKENDKNRTFTKIKALTAKERISEIARMIGGTTITDKTLAHAEEMLQLAN</sequence>
<dbReference type="Pfam" id="PF02463">
    <property type="entry name" value="SMC_N"/>
    <property type="match status" value="1"/>
</dbReference>
<dbReference type="KEGG" id="hpk:Hprae_0899"/>
<organism evidence="12 13">
    <name type="scientific">Halanaerobium praevalens (strain ATCC 33744 / DSM 2228 / GSL)</name>
    <dbReference type="NCBI Taxonomy" id="572479"/>
    <lineage>
        <taxon>Bacteria</taxon>
        <taxon>Bacillati</taxon>
        <taxon>Bacillota</taxon>
        <taxon>Clostridia</taxon>
        <taxon>Halanaerobiales</taxon>
        <taxon>Halanaerobiaceae</taxon>
        <taxon>Halanaerobium</taxon>
    </lineage>
</organism>
<comment type="similarity">
    <text evidence="2 9">Belongs to the RecN family.</text>
</comment>
<evidence type="ECO:0000256" key="10">
    <source>
        <dbReference type="SAM" id="Coils"/>
    </source>
</evidence>
<dbReference type="EMBL" id="CP002175">
    <property type="protein sequence ID" value="ADO77053.1"/>
    <property type="molecule type" value="Genomic_DNA"/>
</dbReference>
<feature type="coiled-coil region" evidence="10">
    <location>
        <begin position="331"/>
        <end position="394"/>
    </location>
</feature>
<comment type="function">
    <text evidence="1 9">May be involved in recombinational repair of damaged DNA.</text>
</comment>
<evidence type="ECO:0000256" key="3">
    <source>
        <dbReference type="ARBA" id="ARBA00021315"/>
    </source>
</evidence>
<dbReference type="NCBIfam" id="TIGR00634">
    <property type="entry name" value="recN"/>
    <property type="match status" value="1"/>
</dbReference>
<dbReference type="eggNOG" id="COG0497">
    <property type="taxonomic scope" value="Bacteria"/>
</dbReference>
<dbReference type="PANTHER" id="PTHR11059">
    <property type="entry name" value="DNA REPAIR PROTEIN RECN"/>
    <property type="match status" value="1"/>
</dbReference>
<dbReference type="SUPFAM" id="SSF52540">
    <property type="entry name" value="P-loop containing nucleoside triphosphate hydrolases"/>
    <property type="match status" value="2"/>
</dbReference>
<dbReference type="FunFam" id="3.40.50.300:FF:000319">
    <property type="entry name" value="DNA repair protein RecN"/>
    <property type="match status" value="1"/>
</dbReference>
<evidence type="ECO:0000259" key="11">
    <source>
        <dbReference type="Pfam" id="PF02463"/>
    </source>
</evidence>
<evidence type="ECO:0000256" key="9">
    <source>
        <dbReference type="PIRNR" id="PIRNR003128"/>
    </source>
</evidence>
<evidence type="ECO:0000256" key="4">
    <source>
        <dbReference type="ARBA" id="ARBA00022741"/>
    </source>
</evidence>
<dbReference type="RefSeq" id="WP_014553086.1">
    <property type="nucleotide sequence ID" value="NC_017455.1"/>
</dbReference>
<evidence type="ECO:0000313" key="12">
    <source>
        <dbReference type="EMBL" id="ADO77053.1"/>
    </source>
</evidence>
<keyword evidence="6" id="KW-0067">ATP-binding</keyword>
<dbReference type="Gene3D" id="3.40.50.300">
    <property type="entry name" value="P-loop containing nucleotide triphosphate hydrolases"/>
    <property type="match status" value="2"/>
</dbReference>
<dbReference type="GO" id="GO:0009432">
    <property type="term" value="P:SOS response"/>
    <property type="evidence" value="ECO:0007669"/>
    <property type="project" value="TreeGrafter"/>
</dbReference>
<dbReference type="InterPro" id="IPR027417">
    <property type="entry name" value="P-loop_NTPase"/>
</dbReference>
<evidence type="ECO:0000256" key="8">
    <source>
        <dbReference type="ARBA" id="ARBA00033408"/>
    </source>
</evidence>
<keyword evidence="7 9" id="KW-0234">DNA repair</keyword>
<keyword evidence="5 9" id="KW-0227">DNA damage</keyword>
<evidence type="ECO:0000256" key="1">
    <source>
        <dbReference type="ARBA" id="ARBA00003618"/>
    </source>
</evidence>
<proteinExistence type="inferred from homology"/>
<accession>E3DRL2</accession>
<dbReference type="STRING" id="572479.Hprae_0899"/>
<dbReference type="NCBIfam" id="NF008121">
    <property type="entry name" value="PRK10869.1"/>
    <property type="match status" value="1"/>
</dbReference>
<dbReference type="PATRIC" id="fig|572479.3.peg.908"/>
<dbReference type="InterPro" id="IPR004604">
    <property type="entry name" value="DNA_recomb/repair_RecN"/>
</dbReference>
<dbReference type="HOGENOM" id="CLU_018297_3_1_9"/>
<keyword evidence="4" id="KW-0547">Nucleotide-binding</keyword>
<protein>
    <recommendedName>
        <fullName evidence="3 9">DNA repair protein RecN</fullName>
    </recommendedName>
    <alternativeName>
        <fullName evidence="8 9">Recombination protein N</fullName>
    </alternativeName>
</protein>
<dbReference type="CDD" id="cd03241">
    <property type="entry name" value="ABC_RecN"/>
    <property type="match status" value="2"/>
</dbReference>
<evidence type="ECO:0000256" key="7">
    <source>
        <dbReference type="ARBA" id="ARBA00023204"/>
    </source>
</evidence>
<evidence type="ECO:0000256" key="5">
    <source>
        <dbReference type="ARBA" id="ARBA00022763"/>
    </source>
</evidence>
<dbReference type="GO" id="GO:0006310">
    <property type="term" value="P:DNA recombination"/>
    <property type="evidence" value="ECO:0007669"/>
    <property type="project" value="InterPro"/>
</dbReference>
<gene>
    <name evidence="12" type="ordered locus">Hprae_0899</name>
</gene>
<name>E3DRL2_HALPG</name>
<keyword evidence="13" id="KW-1185">Reference proteome</keyword>
<dbReference type="GO" id="GO:0005524">
    <property type="term" value="F:ATP binding"/>
    <property type="evidence" value="ECO:0007669"/>
    <property type="project" value="UniProtKB-KW"/>
</dbReference>
<dbReference type="FunFam" id="3.40.50.300:FF:000356">
    <property type="entry name" value="DNA repair protein RecN"/>
    <property type="match status" value="1"/>
</dbReference>
<evidence type="ECO:0000256" key="2">
    <source>
        <dbReference type="ARBA" id="ARBA00009441"/>
    </source>
</evidence>
<dbReference type="Proteomes" id="UP000006866">
    <property type="component" value="Chromosome"/>
</dbReference>
<dbReference type="GO" id="GO:0006281">
    <property type="term" value="P:DNA repair"/>
    <property type="evidence" value="ECO:0007669"/>
    <property type="project" value="UniProtKB-KW"/>
</dbReference>
<dbReference type="OrthoDB" id="9806954at2"/>
<dbReference type="PANTHER" id="PTHR11059:SF0">
    <property type="entry name" value="DNA REPAIR PROTEIN RECN"/>
    <property type="match status" value="1"/>
</dbReference>
<dbReference type="InterPro" id="IPR003395">
    <property type="entry name" value="RecF/RecN/SMC_N"/>
</dbReference>
<dbReference type="AlphaFoldDB" id="E3DRL2"/>
<evidence type="ECO:0000256" key="6">
    <source>
        <dbReference type="ARBA" id="ARBA00022840"/>
    </source>
</evidence>
<evidence type="ECO:0000313" key="13">
    <source>
        <dbReference type="Proteomes" id="UP000006866"/>
    </source>
</evidence>
<dbReference type="GO" id="GO:0043590">
    <property type="term" value="C:bacterial nucleoid"/>
    <property type="evidence" value="ECO:0007669"/>
    <property type="project" value="TreeGrafter"/>
</dbReference>
<reference evidence="13" key="1">
    <citation type="submission" date="2010-10" db="EMBL/GenBank/DDBJ databases">
        <title>The complete genome of Halanaerobium praevalens DSM 2228.</title>
        <authorList>
            <consortium name="US DOE Joint Genome Institute (JGI-PGF)"/>
            <person name="Lucas S."/>
            <person name="Copeland A."/>
            <person name="Lapidus A."/>
            <person name="Glavina del Rio T."/>
            <person name="Dalin E."/>
            <person name="Tice H."/>
            <person name="Bruce D."/>
            <person name="Goodwin L."/>
            <person name="Pitluck S."/>
            <person name="Kyrpides N."/>
            <person name="Mavromatis K."/>
            <person name="Ivanova N."/>
            <person name="Ovchinnikova G."/>
            <person name="Chertkov O."/>
            <person name="Detter J.C."/>
            <person name="Han C."/>
            <person name="Larimer F."/>
            <person name="Land M."/>
            <person name="Hauser L."/>
            <person name="Markowitz V."/>
            <person name="Cheng J.-F."/>
            <person name="Hugenholtz P."/>
            <person name="Woyke T."/>
            <person name="Wu D."/>
            <person name="Tindall B."/>
            <person name="Pomrenke H.G."/>
            <person name="Brambilla E."/>
            <person name="Klenk H.-P."/>
            <person name="Eisen J.A."/>
        </authorList>
    </citation>
    <scope>NUCLEOTIDE SEQUENCE [LARGE SCALE GENOMIC DNA]</scope>
    <source>
        <strain evidence="13">ATCC 33744 / DSM 2228 / GSL</strain>
    </source>
</reference>